<comment type="similarity">
    <text evidence="1">Belongs to the strictosidine synthase family.</text>
</comment>
<evidence type="ECO:0000256" key="3">
    <source>
        <dbReference type="ARBA" id="ARBA00023180"/>
    </source>
</evidence>
<feature type="non-terminal residue" evidence="5">
    <location>
        <position position="1"/>
    </location>
</feature>
<feature type="domain" description="Strictosidine synthase conserved region" evidence="4">
    <location>
        <begin position="149"/>
        <end position="207"/>
    </location>
</feature>
<dbReference type="Pfam" id="PF20067">
    <property type="entry name" value="SSL_N"/>
    <property type="match status" value="1"/>
</dbReference>
<keyword evidence="6" id="KW-1185">Reference proteome</keyword>
<evidence type="ECO:0000259" key="4">
    <source>
        <dbReference type="Pfam" id="PF03088"/>
    </source>
</evidence>
<dbReference type="Proteomes" id="UP001164746">
    <property type="component" value="Chromosome 14"/>
</dbReference>
<evidence type="ECO:0000313" key="5">
    <source>
        <dbReference type="EMBL" id="WAR26173.1"/>
    </source>
</evidence>
<sequence length="414" mass="45024">MYSFPYPLPGLEGPLEKNSILQKAERWFDGQIFGPESFTVDENGTLYTGTADGKILQIDIRRKSAVLVVRTGLDSPECGSPEMEPLCGRPKGMKFGPDGKLYVVDSYKGLLRVNIQNKSFEILVANSEGSEGVPFKFLNSLDIDGNGIVLENRAAGRLMRYDPRNGLCSTVLSGLYLANGVSLSRDGTHILVNEMSIARIRRYYLTGEKAGTSDIFIDNLPGYPDNIKPNSRGNLYVGMGSVRFQGSSPIGSFLDIIGPYPKIKQIIAAITPLKAYNAFMPKHALCVEIDSSGKIVSSLHDPGATKIGAVSEVFEFNNTFFIGHFQSPYLGVLNGSIMAGNANWTEWQDATLCSAPACNCLGHEHIAGGDICKEGEKLQVRICVREEGEITPCEYGDKGPIRKVTCKASSDNCP</sequence>
<dbReference type="SUPFAM" id="SSF63829">
    <property type="entry name" value="Calcium-dependent phosphotriesterase"/>
    <property type="match status" value="1"/>
</dbReference>
<gene>
    <name evidence="5" type="ORF">MAR_011877</name>
</gene>
<accession>A0ABY7FVE4</accession>
<dbReference type="InterPro" id="IPR018119">
    <property type="entry name" value="Strictosidine_synth_cons-reg"/>
</dbReference>
<reference evidence="5" key="1">
    <citation type="submission" date="2022-11" db="EMBL/GenBank/DDBJ databases">
        <title>Centuries of genome instability and evolution in soft-shell clam transmissible cancer (bioRxiv).</title>
        <authorList>
            <person name="Hart S.F.M."/>
            <person name="Yonemitsu M.A."/>
            <person name="Giersch R.M."/>
            <person name="Beal B.F."/>
            <person name="Arriagada G."/>
            <person name="Davis B.W."/>
            <person name="Ostrander E.A."/>
            <person name="Goff S.P."/>
            <person name="Metzger M.J."/>
        </authorList>
    </citation>
    <scope>NUCLEOTIDE SEQUENCE</scope>
    <source>
        <strain evidence="5">MELC-2E11</strain>
        <tissue evidence="5">Siphon/mantle</tissue>
    </source>
</reference>
<proteinExistence type="inferred from homology"/>
<keyword evidence="3" id="KW-0325">Glycoprotein</keyword>
<dbReference type="EMBL" id="CP111025">
    <property type="protein sequence ID" value="WAR26173.1"/>
    <property type="molecule type" value="Genomic_DNA"/>
</dbReference>
<evidence type="ECO:0000256" key="1">
    <source>
        <dbReference type="ARBA" id="ARBA00009191"/>
    </source>
</evidence>
<protein>
    <submittedName>
        <fullName evidence="5">APMAP-like protein</fullName>
    </submittedName>
</protein>
<name>A0ABY7FVE4_MYAAR</name>
<organism evidence="5 6">
    <name type="scientific">Mya arenaria</name>
    <name type="common">Soft-shell clam</name>
    <dbReference type="NCBI Taxonomy" id="6604"/>
    <lineage>
        <taxon>Eukaryota</taxon>
        <taxon>Metazoa</taxon>
        <taxon>Spiralia</taxon>
        <taxon>Lophotrochozoa</taxon>
        <taxon>Mollusca</taxon>
        <taxon>Bivalvia</taxon>
        <taxon>Autobranchia</taxon>
        <taxon>Heteroconchia</taxon>
        <taxon>Euheterodonta</taxon>
        <taxon>Imparidentia</taxon>
        <taxon>Neoheterodontei</taxon>
        <taxon>Myida</taxon>
        <taxon>Myoidea</taxon>
        <taxon>Myidae</taxon>
        <taxon>Mya</taxon>
    </lineage>
</organism>
<keyword evidence="2" id="KW-0597">Phosphoprotein</keyword>
<dbReference type="Gene3D" id="2.120.10.30">
    <property type="entry name" value="TolB, C-terminal domain"/>
    <property type="match status" value="1"/>
</dbReference>
<evidence type="ECO:0000313" key="6">
    <source>
        <dbReference type="Proteomes" id="UP001164746"/>
    </source>
</evidence>
<dbReference type="PANTHER" id="PTHR10426">
    <property type="entry name" value="STRICTOSIDINE SYNTHASE-RELATED"/>
    <property type="match status" value="1"/>
</dbReference>
<dbReference type="InterPro" id="IPR011042">
    <property type="entry name" value="6-blade_b-propeller_TolB-like"/>
</dbReference>
<evidence type="ECO:0000256" key="2">
    <source>
        <dbReference type="ARBA" id="ARBA00022553"/>
    </source>
</evidence>
<dbReference type="Pfam" id="PF03088">
    <property type="entry name" value="Str_synth"/>
    <property type="match status" value="1"/>
</dbReference>
<dbReference type="PANTHER" id="PTHR10426:SF88">
    <property type="entry name" value="ADIPOCYTE PLASMA MEMBRANE-ASSOCIATED PROTEIN HEMOMUCIN-RELATED"/>
    <property type="match status" value="1"/>
</dbReference>